<sequence length="124" mass="14691">MMNNFDRIDFNQIFRERTKSFSIAIIKTLSSLPYSDDISIIRKQIIRSSTSVAANYRAVHRARSEKEKFAKMCIVVEEIDETQLWLEIIEELEYINPEKILHLKAECEELVKVMTKYKFKLSQI</sequence>
<dbReference type="PIRSF" id="PIRSF035652">
    <property type="entry name" value="CHP02436"/>
    <property type="match status" value="1"/>
</dbReference>
<keyword evidence="2" id="KW-1185">Reference proteome</keyword>
<organism evidence="1 2">
    <name type="scientific">Chryseobacterium rhizoplanae</name>
    <dbReference type="NCBI Taxonomy" id="1609531"/>
    <lineage>
        <taxon>Bacteria</taxon>
        <taxon>Pseudomonadati</taxon>
        <taxon>Bacteroidota</taxon>
        <taxon>Flavobacteriia</taxon>
        <taxon>Flavobacteriales</taxon>
        <taxon>Weeksellaceae</taxon>
        <taxon>Chryseobacterium group</taxon>
        <taxon>Chryseobacterium</taxon>
    </lineage>
</organism>
<dbReference type="InterPro" id="IPR036583">
    <property type="entry name" value="23S_rRNA_IVS_sf"/>
</dbReference>
<dbReference type="PANTHER" id="PTHR38471:SF2">
    <property type="entry name" value="FOUR HELIX BUNDLE PROTEIN"/>
    <property type="match status" value="1"/>
</dbReference>
<evidence type="ECO:0000313" key="2">
    <source>
        <dbReference type="Proteomes" id="UP000316916"/>
    </source>
</evidence>
<dbReference type="RefSeq" id="WP_228451641.1">
    <property type="nucleotide sequence ID" value="NZ_FXTC01000016.1"/>
</dbReference>
<proteinExistence type="predicted"/>
<dbReference type="PANTHER" id="PTHR38471">
    <property type="entry name" value="FOUR HELIX BUNDLE PROTEIN"/>
    <property type="match status" value="1"/>
</dbReference>
<protein>
    <submittedName>
        <fullName evidence="1">Four helix bundle protein</fullName>
    </submittedName>
</protein>
<dbReference type="Pfam" id="PF05635">
    <property type="entry name" value="23S_rRNA_IVP"/>
    <property type="match status" value="1"/>
</dbReference>
<dbReference type="EMBL" id="FXTC01000016">
    <property type="protein sequence ID" value="SMO96333.1"/>
    <property type="molecule type" value="Genomic_DNA"/>
</dbReference>
<name>A0A521FJE8_9FLAO</name>
<evidence type="ECO:0000313" key="1">
    <source>
        <dbReference type="EMBL" id="SMO96333.1"/>
    </source>
</evidence>
<dbReference type="Gene3D" id="1.20.1440.60">
    <property type="entry name" value="23S rRNA-intervening sequence"/>
    <property type="match status" value="1"/>
</dbReference>
<gene>
    <name evidence="1" type="ORF">SAMN06265171_11662</name>
</gene>
<dbReference type="NCBIfam" id="TIGR02436">
    <property type="entry name" value="four helix bundle protein"/>
    <property type="match status" value="1"/>
</dbReference>
<dbReference type="AlphaFoldDB" id="A0A521FJE8"/>
<dbReference type="InterPro" id="IPR012657">
    <property type="entry name" value="23S_rRNA-intervening_sequence"/>
</dbReference>
<dbReference type="SUPFAM" id="SSF158446">
    <property type="entry name" value="IVS-encoded protein-like"/>
    <property type="match status" value="1"/>
</dbReference>
<accession>A0A521FJE8</accession>
<reference evidence="1 2" key="1">
    <citation type="submission" date="2017-05" db="EMBL/GenBank/DDBJ databases">
        <authorList>
            <person name="Varghese N."/>
            <person name="Submissions S."/>
        </authorList>
    </citation>
    <scope>NUCLEOTIDE SEQUENCE [LARGE SCALE GENOMIC DNA]</scope>
    <source>
        <strain evidence="1 2">DSM 29371</strain>
    </source>
</reference>
<dbReference type="Proteomes" id="UP000316916">
    <property type="component" value="Unassembled WGS sequence"/>
</dbReference>